<feature type="compositionally biased region" description="Basic and acidic residues" evidence="3">
    <location>
        <begin position="514"/>
        <end position="523"/>
    </location>
</feature>
<feature type="domain" description="WHIM1" evidence="4">
    <location>
        <begin position="148"/>
        <end position="188"/>
    </location>
</feature>
<dbReference type="eggNOG" id="ENOG502QSZU">
    <property type="taxonomic scope" value="Eukaryota"/>
</dbReference>
<dbReference type="EMBL" id="JH767577">
    <property type="protein sequence ID" value="EON65985.1"/>
    <property type="molecule type" value="Genomic_DNA"/>
</dbReference>
<feature type="region of interest" description="Disordered" evidence="3">
    <location>
        <begin position="601"/>
        <end position="634"/>
    </location>
</feature>
<evidence type="ECO:0000256" key="2">
    <source>
        <dbReference type="ARBA" id="ARBA00023242"/>
    </source>
</evidence>
<dbReference type="GO" id="GO:0005634">
    <property type="term" value="C:nucleus"/>
    <property type="evidence" value="ECO:0007669"/>
    <property type="project" value="UniProtKB-SubCell"/>
</dbReference>
<evidence type="ECO:0000256" key="3">
    <source>
        <dbReference type="SAM" id="MobiDB-lite"/>
    </source>
</evidence>
<evidence type="ECO:0000259" key="4">
    <source>
        <dbReference type="Pfam" id="PF15612"/>
    </source>
</evidence>
<sequence length="634" mass="69552">MSDSESSALSSPPGSDDELSPVPDMMPDPPASKAARRDTSMSPPPDSTPKRKRPASPPHEEVLADNPDIAFIVMFRSRFGEAFPPKLIHYGPQDIERGVADALPTPQIESLLCALLGLALNRKKYVERGHYGRALEEAISAHKSQWPRAWAGVNPISGGRSFNTMTPQERLTLLKTLIIWSLHGSETILNIIKESYKQSRKEDDINQPLSVQPWGRDGDKRRYWLVEGRDDTNFRLYRESNPALKHNTWRSVAGTIDELKAVAERLNEDGAQASRRLAEMIMRAVPRFEATEEKRKRREYRQVRKSQFARAEPGFSLYEGRTRGKRMKYTFSDEEDEASDATSTRRSTRQSGTGTPADLSRPTVTASGRQIRSRVGGTYGESLLSGQATTDRQSPATGDYAHSEASEEVRPHHGRSTRSGGTKLAVNGRGRSRRNIDTYNSLDEMDDEDDAASTGNEWNSEDNAEDADDGGDDEGDEDMDDEAGEEERPQSSLVVRLRYRKSPAAIKLSSPDPPSDRHAEEASSKPPPTIAAAQAPINGHSSDMLPAHTSTHGPPNGTIDRYLSKPQQPPTHSPFFSAQTAVTQATASSVASVTQPFQGAPAHALKHGSSLNGLQPGMPPALGTQYAQPAYGQP</sequence>
<dbReference type="HOGENOM" id="CLU_023536_1_0_1"/>
<feature type="compositionally biased region" description="Acidic residues" evidence="3">
    <location>
        <begin position="459"/>
        <end position="485"/>
    </location>
</feature>
<feature type="compositionally biased region" description="Low complexity" evidence="3">
    <location>
        <begin position="1"/>
        <end position="14"/>
    </location>
</feature>
<dbReference type="RefSeq" id="XP_007781302.1">
    <property type="nucleotide sequence ID" value="XM_007783112.1"/>
</dbReference>
<keyword evidence="6" id="KW-1185">Reference proteome</keyword>
<dbReference type="Pfam" id="PF15612">
    <property type="entry name" value="WHIM1"/>
    <property type="match status" value="1"/>
</dbReference>
<proteinExistence type="predicted"/>
<feature type="compositionally biased region" description="Basic and acidic residues" evidence="3">
    <location>
        <begin position="401"/>
        <end position="411"/>
    </location>
</feature>
<dbReference type="OMA" id="HYGPQDI"/>
<dbReference type="OrthoDB" id="349045at2759"/>
<feature type="compositionally biased region" description="Polar residues" evidence="3">
    <location>
        <begin position="384"/>
        <end position="396"/>
    </location>
</feature>
<gene>
    <name evidence="5" type="ORF">W97_05228</name>
</gene>
<reference evidence="6" key="1">
    <citation type="submission" date="2012-06" db="EMBL/GenBank/DDBJ databases">
        <title>The genome sequence of Coniosporium apollinis CBS 100218.</title>
        <authorList>
            <consortium name="The Broad Institute Genome Sequencing Platform"/>
            <person name="Cuomo C."/>
            <person name="Gorbushina A."/>
            <person name="Noack S."/>
            <person name="Walker B."/>
            <person name="Young S.K."/>
            <person name="Zeng Q."/>
            <person name="Gargeya S."/>
            <person name="Fitzgerald M."/>
            <person name="Haas B."/>
            <person name="Abouelleil A."/>
            <person name="Alvarado L."/>
            <person name="Arachchi H.M."/>
            <person name="Berlin A.M."/>
            <person name="Chapman S.B."/>
            <person name="Goldberg J."/>
            <person name="Griggs A."/>
            <person name="Gujja S."/>
            <person name="Hansen M."/>
            <person name="Howarth C."/>
            <person name="Imamovic A."/>
            <person name="Larimer J."/>
            <person name="McCowan C."/>
            <person name="Montmayeur A."/>
            <person name="Murphy C."/>
            <person name="Neiman D."/>
            <person name="Pearson M."/>
            <person name="Priest M."/>
            <person name="Roberts A."/>
            <person name="Saif S."/>
            <person name="Shea T."/>
            <person name="Sisk P."/>
            <person name="Sykes S."/>
            <person name="Wortman J."/>
            <person name="Nusbaum C."/>
            <person name="Birren B."/>
        </authorList>
    </citation>
    <scope>NUCLEOTIDE SEQUENCE [LARGE SCALE GENOMIC DNA]</scope>
    <source>
        <strain evidence="6">CBS 100218</strain>
    </source>
</reference>
<comment type="subcellular location">
    <subcellularLocation>
        <location evidence="1">Nucleus</location>
    </subcellularLocation>
</comment>
<evidence type="ECO:0000256" key="1">
    <source>
        <dbReference type="ARBA" id="ARBA00004123"/>
    </source>
</evidence>
<keyword evidence="2" id="KW-0539">Nucleus</keyword>
<dbReference type="AlphaFoldDB" id="R7YVN4"/>
<evidence type="ECO:0000313" key="5">
    <source>
        <dbReference type="EMBL" id="EON65985.1"/>
    </source>
</evidence>
<feature type="region of interest" description="Disordered" evidence="3">
    <location>
        <begin position="326"/>
        <end position="575"/>
    </location>
</feature>
<accession>R7YVN4</accession>
<dbReference type="PANTHER" id="PTHR42107">
    <property type="entry name" value="YALI0D24453P"/>
    <property type="match status" value="1"/>
</dbReference>
<dbReference type="PANTHER" id="PTHR42107:SF1">
    <property type="entry name" value="WHIM1 DOMAIN-CONTAINING PROTEIN"/>
    <property type="match status" value="1"/>
</dbReference>
<dbReference type="STRING" id="1168221.R7YVN4"/>
<dbReference type="Proteomes" id="UP000016924">
    <property type="component" value="Unassembled WGS sequence"/>
</dbReference>
<name>R7YVN4_CONA1</name>
<feature type="region of interest" description="Disordered" evidence="3">
    <location>
        <begin position="1"/>
        <end position="63"/>
    </location>
</feature>
<feature type="compositionally biased region" description="Low complexity" evidence="3">
    <location>
        <begin position="342"/>
        <end position="355"/>
    </location>
</feature>
<evidence type="ECO:0000313" key="6">
    <source>
        <dbReference type="Proteomes" id="UP000016924"/>
    </source>
</evidence>
<protein>
    <recommendedName>
        <fullName evidence="4">WHIM1 domain-containing protein</fullName>
    </recommendedName>
</protein>
<dbReference type="GeneID" id="19902539"/>
<organism evidence="5 6">
    <name type="scientific">Coniosporium apollinis (strain CBS 100218)</name>
    <name type="common">Rock-inhabiting black yeast</name>
    <dbReference type="NCBI Taxonomy" id="1168221"/>
    <lineage>
        <taxon>Eukaryota</taxon>
        <taxon>Fungi</taxon>
        <taxon>Dikarya</taxon>
        <taxon>Ascomycota</taxon>
        <taxon>Pezizomycotina</taxon>
        <taxon>Dothideomycetes</taxon>
        <taxon>Dothideomycetes incertae sedis</taxon>
        <taxon>Coniosporium</taxon>
    </lineage>
</organism>
<dbReference type="InterPro" id="IPR028942">
    <property type="entry name" value="WHIM1_dom"/>
</dbReference>